<keyword evidence="3" id="KW-0732">Signal</keyword>
<proteinExistence type="predicted"/>
<evidence type="ECO:0000256" key="1">
    <source>
        <dbReference type="ARBA" id="ARBA00003932"/>
    </source>
</evidence>
<evidence type="ECO:0000256" key="8">
    <source>
        <dbReference type="RuleBase" id="RU363105"/>
    </source>
</evidence>
<evidence type="ECO:0000256" key="6">
    <source>
        <dbReference type="ARBA" id="ARBA00023237"/>
    </source>
</evidence>
<keyword evidence="7 8" id="KW-0449">Lipoprotein</keyword>
<dbReference type="HOGENOM" id="CLU_054711_0_1_12"/>
<dbReference type="OrthoDB" id="352883at2"/>
<evidence type="ECO:0000256" key="7">
    <source>
        <dbReference type="ARBA" id="ARBA00023288"/>
    </source>
</evidence>
<sequence>MKINIKNIKVKSVCATLFISLFLSCNNGIEELEKKNTFFDSLVNIGHSFQEIFGSFGNAMGDALGFSAVKSDSKKSEVGEHFEKIGKGLQSTKDKLDGLLKEVVSTTHADTKAVEAVIKSSSEVISKLIDSITKLAGVTKEAGEIGDAEISTKAAGADKESVDSILKEVKAIIGVANEVTKNLGVNIIQKGNDGDKVANGDDKAGAALVGKNSGGAKPDAAVGPLLSAEVAKADPWAIIAKIEKAKTGDALVASDNNASGALATNIPTSGNQNGALTNADLVAAVALKAMTKAGKFAAKDNDDAKAVKAAAATAVNKVLGILDVIIRKTIGSNLEKVRKAIKGIQYSETTDQATEAGLANK</sequence>
<evidence type="ECO:0000313" key="9">
    <source>
        <dbReference type="EMBL" id="AHH11657.1"/>
    </source>
</evidence>
<keyword evidence="9" id="KW-0614">Plasmid</keyword>
<dbReference type="AlphaFoldDB" id="W5SXP1"/>
<keyword evidence="6 8" id="KW-0998">Cell outer membrane</keyword>
<gene>
    <name evidence="9" type="ORF">BCO_0114520</name>
</gene>
<protein>
    <recommendedName>
        <fullName evidence="8">Variable large protein</fullName>
    </recommendedName>
</protein>
<keyword evidence="4 8" id="KW-0472">Membrane</keyword>
<geneLocation type="plasmid" evidence="9">
    <name>unnamed</name>
</geneLocation>
<evidence type="ECO:0000256" key="3">
    <source>
        <dbReference type="ARBA" id="ARBA00022729"/>
    </source>
</evidence>
<comment type="function">
    <text evidence="1 8">The Vlp and Vsp proteins are antigenically distinct proteins, only one vlp or vsp gene is transcriptionally active at any one time. Switching between these genes is a mechanism of host immune response evasion.</text>
</comment>
<dbReference type="GO" id="GO:0009279">
    <property type="term" value="C:cell outer membrane"/>
    <property type="evidence" value="ECO:0007669"/>
    <property type="project" value="UniProtKB-SubCell"/>
</dbReference>
<dbReference type="InterPro" id="IPR000680">
    <property type="entry name" value="Borrelia_lipo"/>
</dbReference>
<evidence type="ECO:0000256" key="2">
    <source>
        <dbReference type="ARBA" id="ARBA00004459"/>
    </source>
</evidence>
<dbReference type="EMBL" id="CP005763">
    <property type="protein sequence ID" value="AHH11657.1"/>
    <property type="molecule type" value="Genomic_DNA"/>
</dbReference>
<dbReference type="Pfam" id="PF00921">
    <property type="entry name" value="Lipoprotein_2"/>
    <property type="match status" value="1"/>
</dbReference>
<evidence type="ECO:0000256" key="5">
    <source>
        <dbReference type="ARBA" id="ARBA00023139"/>
    </source>
</evidence>
<dbReference type="SUPFAM" id="SSF74748">
    <property type="entry name" value="Variable surface antigen VlsE"/>
    <property type="match status" value="1"/>
</dbReference>
<organism evidence="9">
    <name type="scientific">Borrelia coriaceae ATCC 43381</name>
    <dbReference type="NCBI Taxonomy" id="1408429"/>
    <lineage>
        <taxon>Bacteria</taxon>
        <taxon>Pseudomonadati</taxon>
        <taxon>Spirochaetota</taxon>
        <taxon>Spirochaetia</taxon>
        <taxon>Spirochaetales</taxon>
        <taxon>Borreliaceae</taxon>
        <taxon>Borrelia</taxon>
    </lineage>
</organism>
<accession>W5SXP1</accession>
<keyword evidence="5 8" id="KW-0564">Palmitate</keyword>
<reference evidence="9" key="1">
    <citation type="submission" date="2013-04" db="EMBL/GenBank/DDBJ databases">
        <title>Comparative Genomics of Relapsing Fever Spirochetes.</title>
        <authorList>
            <person name="Schwan T.G."/>
            <person name="Raffel S.J."/>
            <person name="Porcella S.F."/>
            <person name="Martens C.A."/>
            <person name="Bruno D.P."/>
            <person name="Ricklefs S.M."/>
            <person name="Barbian K.B."/>
        </authorList>
    </citation>
    <scope>NUCLEOTIDE SEQUENCE</scope>
    <source>
        <strain evidence="9">Co53</strain>
        <plasmid evidence="9">unnamed</plasmid>
    </source>
</reference>
<dbReference type="RefSeq" id="WP_038365027.1">
    <property type="nucleotide sequence ID" value="NZ_CP005763.1"/>
</dbReference>
<dbReference type="PROSITE" id="PS51257">
    <property type="entry name" value="PROKAR_LIPOPROTEIN"/>
    <property type="match status" value="1"/>
</dbReference>
<evidence type="ECO:0000256" key="4">
    <source>
        <dbReference type="ARBA" id="ARBA00023136"/>
    </source>
</evidence>
<name>W5SXP1_9SPIR</name>
<comment type="subcellular location">
    <subcellularLocation>
        <location evidence="2 8">Cell outer membrane</location>
        <topology evidence="2 8">Lipid-anchor</topology>
    </subcellularLocation>
</comment>